<dbReference type="GO" id="GO:0005829">
    <property type="term" value="C:cytosol"/>
    <property type="evidence" value="ECO:0007669"/>
    <property type="project" value="TreeGrafter"/>
</dbReference>
<evidence type="ECO:0000256" key="1">
    <source>
        <dbReference type="ARBA" id="ARBA00022490"/>
    </source>
</evidence>
<dbReference type="GO" id="GO:0000028">
    <property type="term" value="P:ribosomal small subunit assembly"/>
    <property type="evidence" value="ECO:0007669"/>
    <property type="project" value="TreeGrafter"/>
</dbReference>
<comment type="similarity">
    <text evidence="3">Belongs to the RimP family.</text>
</comment>
<evidence type="ECO:0000259" key="5">
    <source>
        <dbReference type="Pfam" id="PF17384"/>
    </source>
</evidence>
<name>A0A9D7XTK7_9BACT</name>
<comment type="function">
    <text evidence="3">Required for maturation of 30S ribosomal subunits.</text>
</comment>
<evidence type="ECO:0000313" key="7">
    <source>
        <dbReference type="Proteomes" id="UP000808337"/>
    </source>
</evidence>
<sequence length="132" mass="14596">MDLEISASKHISVYVDGDEGVSLDACTQISRILESVLDVEPSLGGIYTLEVSSPGVNRPLKYTRQYLKHTGRTLRIELLNGSKVEGVLTSTGHDSVTIEMKPVDKKSKAESKEIPWEEIKEAYVTIQFGKSK</sequence>
<evidence type="ECO:0000256" key="3">
    <source>
        <dbReference type="HAMAP-Rule" id="MF_01077"/>
    </source>
</evidence>
<proteinExistence type="inferred from homology"/>
<dbReference type="PANTHER" id="PTHR33867">
    <property type="entry name" value="RIBOSOME MATURATION FACTOR RIMP"/>
    <property type="match status" value="1"/>
</dbReference>
<dbReference type="Pfam" id="PF02576">
    <property type="entry name" value="RimP_N"/>
    <property type="match status" value="1"/>
</dbReference>
<dbReference type="SUPFAM" id="SSF75420">
    <property type="entry name" value="YhbC-like, N-terminal domain"/>
    <property type="match status" value="1"/>
</dbReference>
<organism evidence="6 7">
    <name type="scientific">Candidatus Opimibacter skivensis</name>
    <dbReference type="NCBI Taxonomy" id="2982028"/>
    <lineage>
        <taxon>Bacteria</taxon>
        <taxon>Pseudomonadati</taxon>
        <taxon>Bacteroidota</taxon>
        <taxon>Saprospiria</taxon>
        <taxon>Saprospirales</taxon>
        <taxon>Saprospiraceae</taxon>
        <taxon>Candidatus Opimibacter</taxon>
    </lineage>
</organism>
<dbReference type="PANTHER" id="PTHR33867:SF1">
    <property type="entry name" value="RIBOSOME MATURATION FACTOR RIMP"/>
    <property type="match status" value="1"/>
</dbReference>
<dbReference type="GO" id="GO:0006412">
    <property type="term" value="P:translation"/>
    <property type="evidence" value="ECO:0007669"/>
    <property type="project" value="TreeGrafter"/>
</dbReference>
<evidence type="ECO:0000256" key="2">
    <source>
        <dbReference type="ARBA" id="ARBA00022517"/>
    </source>
</evidence>
<keyword evidence="2 3" id="KW-0690">Ribosome biogenesis</keyword>
<reference evidence="6 7" key="1">
    <citation type="submission" date="2020-10" db="EMBL/GenBank/DDBJ databases">
        <title>Connecting structure to function with the recovery of over 1000 high-quality activated sludge metagenome-assembled genomes encoding full-length rRNA genes using long-read sequencing.</title>
        <authorList>
            <person name="Singleton C.M."/>
            <person name="Petriglieri F."/>
            <person name="Kristensen J.M."/>
            <person name="Kirkegaard R.H."/>
            <person name="Michaelsen T.Y."/>
            <person name="Andersen M.H."/>
            <person name="Karst S.M."/>
            <person name="Dueholm M.S."/>
            <person name="Nielsen P.H."/>
            <person name="Albertsen M."/>
        </authorList>
    </citation>
    <scope>NUCLEOTIDE SEQUENCE [LARGE SCALE GENOMIC DNA]</scope>
    <source>
        <strain evidence="6">Ribe_18-Q3-R11-54_MAXAC.273</strain>
    </source>
</reference>
<keyword evidence="1 3" id="KW-0963">Cytoplasm</keyword>
<comment type="subcellular location">
    <subcellularLocation>
        <location evidence="3">Cytoplasm</location>
    </subcellularLocation>
</comment>
<dbReference type="CDD" id="cd01734">
    <property type="entry name" value="YlxS_C"/>
    <property type="match status" value="1"/>
</dbReference>
<dbReference type="InterPro" id="IPR035956">
    <property type="entry name" value="RimP_N_sf"/>
</dbReference>
<dbReference type="Proteomes" id="UP000808337">
    <property type="component" value="Unassembled WGS sequence"/>
</dbReference>
<evidence type="ECO:0000313" key="6">
    <source>
        <dbReference type="EMBL" id="MBK9982797.1"/>
    </source>
</evidence>
<feature type="domain" description="Ribosome maturation factor RimP C-terminal" evidence="5">
    <location>
        <begin position="60"/>
        <end position="128"/>
    </location>
</feature>
<dbReference type="AlphaFoldDB" id="A0A9D7XTK7"/>
<feature type="domain" description="Ribosome maturation factor RimP N-terminal" evidence="4">
    <location>
        <begin position="8"/>
        <end position="56"/>
    </location>
</feature>
<gene>
    <name evidence="3" type="primary">rimP</name>
    <name evidence="6" type="ORF">IPP15_10300</name>
</gene>
<dbReference type="Pfam" id="PF17384">
    <property type="entry name" value="DUF150_C"/>
    <property type="match status" value="1"/>
</dbReference>
<accession>A0A9D7XTK7</accession>
<dbReference type="Gene3D" id="3.30.300.70">
    <property type="entry name" value="RimP-like superfamily, N-terminal"/>
    <property type="match status" value="1"/>
</dbReference>
<evidence type="ECO:0000259" key="4">
    <source>
        <dbReference type="Pfam" id="PF02576"/>
    </source>
</evidence>
<dbReference type="InterPro" id="IPR028998">
    <property type="entry name" value="RimP_C"/>
</dbReference>
<dbReference type="InterPro" id="IPR036847">
    <property type="entry name" value="RimP_C_sf"/>
</dbReference>
<protein>
    <recommendedName>
        <fullName evidence="3">Ribosome maturation factor RimP</fullName>
    </recommendedName>
</protein>
<dbReference type="SUPFAM" id="SSF74942">
    <property type="entry name" value="YhbC-like, C-terminal domain"/>
    <property type="match status" value="1"/>
</dbReference>
<dbReference type="InterPro" id="IPR003728">
    <property type="entry name" value="Ribosome_maturation_RimP"/>
</dbReference>
<comment type="caution">
    <text evidence="6">The sequence shown here is derived from an EMBL/GenBank/DDBJ whole genome shotgun (WGS) entry which is preliminary data.</text>
</comment>
<dbReference type="HAMAP" id="MF_01077">
    <property type="entry name" value="RimP"/>
    <property type="match status" value="1"/>
</dbReference>
<dbReference type="InterPro" id="IPR028989">
    <property type="entry name" value="RimP_N"/>
</dbReference>
<dbReference type="EMBL" id="JADKGY010000007">
    <property type="protein sequence ID" value="MBK9982797.1"/>
    <property type="molecule type" value="Genomic_DNA"/>
</dbReference>